<dbReference type="AlphaFoldDB" id="A0AB34K5P7"/>
<dbReference type="InterPro" id="IPR001932">
    <property type="entry name" value="PPM-type_phosphatase-like_dom"/>
</dbReference>
<evidence type="ECO:0000259" key="6">
    <source>
        <dbReference type="PROSITE" id="PS51746"/>
    </source>
</evidence>
<dbReference type="Proteomes" id="UP001515480">
    <property type="component" value="Unassembled WGS sequence"/>
</dbReference>
<dbReference type="InterPro" id="IPR000222">
    <property type="entry name" value="PP2C_BS"/>
</dbReference>
<protein>
    <recommendedName>
        <fullName evidence="6">PPM-type phosphatase domain-containing protein</fullName>
    </recommendedName>
</protein>
<dbReference type="GO" id="GO:0004722">
    <property type="term" value="F:protein serine/threonine phosphatase activity"/>
    <property type="evidence" value="ECO:0007669"/>
    <property type="project" value="InterPro"/>
</dbReference>
<comment type="caution">
    <text evidence="7">The sequence shown here is derived from an EMBL/GenBank/DDBJ whole genome shotgun (WGS) entry which is preliminary data.</text>
</comment>
<dbReference type="EMBL" id="JBGBPQ010000001">
    <property type="protein sequence ID" value="KAL1529814.1"/>
    <property type="molecule type" value="Genomic_DNA"/>
</dbReference>
<gene>
    <name evidence="7" type="ORF">AB1Y20_000746</name>
</gene>
<dbReference type="PROSITE" id="PS51746">
    <property type="entry name" value="PPM_2"/>
    <property type="match status" value="1"/>
</dbReference>
<feature type="domain" description="PPM-type phosphatase" evidence="6">
    <location>
        <begin position="100"/>
        <end position="384"/>
    </location>
</feature>
<comment type="similarity">
    <text evidence="4">Belongs to the PP2C family.</text>
</comment>
<evidence type="ECO:0000256" key="5">
    <source>
        <dbReference type="SAM" id="MobiDB-lite"/>
    </source>
</evidence>
<dbReference type="PROSITE" id="PS01032">
    <property type="entry name" value="PPM_1"/>
    <property type="match status" value="1"/>
</dbReference>
<reference evidence="7 8" key="1">
    <citation type="journal article" date="2024" name="Science">
        <title>Giant polyketide synthase enzymes in the biosynthesis of giant marine polyether toxins.</title>
        <authorList>
            <person name="Fallon T.R."/>
            <person name="Shende V.V."/>
            <person name="Wierzbicki I.H."/>
            <person name="Pendleton A.L."/>
            <person name="Watervoot N.F."/>
            <person name="Auber R.P."/>
            <person name="Gonzalez D.J."/>
            <person name="Wisecaver J.H."/>
            <person name="Moore B.S."/>
        </authorList>
    </citation>
    <scope>NUCLEOTIDE SEQUENCE [LARGE SCALE GENOMIC DNA]</scope>
    <source>
        <strain evidence="7 8">12B1</strain>
    </source>
</reference>
<organism evidence="7 8">
    <name type="scientific">Prymnesium parvum</name>
    <name type="common">Toxic golden alga</name>
    <dbReference type="NCBI Taxonomy" id="97485"/>
    <lineage>
        <taxon>Eukaryota</taxon>
        <taxon>Haptista</taxon>
        <taxon>Haptophyta</taxon>
        <taxon>Prymnesiophyceae</taxon>
        <taxon>Prymnesiales</taxon>
        <taxon>Prymnesiaceae</taxon>
        <taxon>Prymnesium</taxon>
    </lineage>
</organism>
<keyword evidence="8" id="KW-1185">Reference proteome</keyword>
<dbReference type="InterPro" id="IPR015655">
    <property type="entry name" value="PP2C"/>
</dbReference>
<sequence length="480" mass="52166">MEAPTSPLLHAISHSSHALTALAACLTPSSYKRSRDGAFETSSFEPASKRMELTPCCYTPIGSPKAGTEHMATTPAVSCVTPLANCRLGSTNLAREIGVRWSTVLRQGPRSNMEDTAVSKLCNDQFEPHAFFGVFDGHGGADASEFCAENLHENVVQSQHYPDVVTALKDGFLQTDADFLNYVTSSRGRCKAADAGSAAVTLMVTASHLAVAYVGDCRALLIKHNGDHVELSNDHTAELHEGCNMPIRPDEAARVSRTGASMDHGYVNVGDDSLPMTRAVGDLRLKVAKGHDWRWAPATQQVVTALPEVRKFARSADDLCVVLASDGVFGNVMTSAQVASITRRVLKQFCGCEEAEQKAAAELADCAYKQHQSSDNIGIIVVALDPPQCHVELNHQLSQESMASTESFPPSILLPIESKIHAPFFKAYPPRQNYRNCDKENVLHVPCLRTIRAPGPLAYLPPDLRDDKELQDLEDDDDMQ</sequence>
<dbReference type="Gene3D" id="3.60.40.10">
    <property type="entry name" value="PPM-type phosphatase domain"/>
    <property type="match status" value="1"/>
</dbReference>
<dbReference type="PANTHER" id="PTHR47992">
    <property type="entry name" value="PROTEIN PHOSPHATASE"/>
    <property type="match status" value="1"/>
</dbReference>
<name>A0AB34K5P7_PRYPA</name>
<evidence type="ECO:0000313" key="7">
    <source>
        <dbReference type="EMBL" id="KAL1529814.1"/>
    </source>
</evidence>
<evidence type="ECO:0000313" key="8">
    <source>
        <dbReference type="Proteomes" id="UP001515480"/>
    </source>
</evidence>
<keyword evidence="2 4" id="KW-0378">Hydrolase</keyword>
<dbReference type="SMART" id="SM00332">
    <property type="entry name" value="PP2Cc"/>
    <property type="match status" value="1"/>
</dbReference>
<keyword evidence="3 4" id="KW-0904">Protein phosphatase</keyword>
<feature type="region of interest" description="Disordered" evidence="5">
    <location>
        <begin position="459"/>
        <end position="480"/>
    </location>
</feature>
<dbReference type="SUPFAM" id="SSF81606">
    <property type="entry name" value="PP2C-like"/>
    <property type="match status" value="1"/>
</dbReference>
<dbReference type="Pfam" id="PF00481">
    <property type="entry name" value="PP2C"/>
    <property type="match status" value="1"/>
</dbReference>
<evidence type="ECO:0000256" key="2">
    <source>
        <dbReference type="ARBA" id="ARBA00022801"/>
    </source>
</evidence>
<accession>A0AB34K5P7</accession>
<evidence type="ECO:0000256" key="3">
    <source>
        <dbReference type="ARBA" id="ARBA00022912"/>
    </source>
</evidence>
<dbReference type="CDD" id="cd00143">
    <property type="entry name" value="PP2Cc"/>
    <property type="match status" value="1"/>
</dbReference>
<dbReference type="GO" id="GO:0046872">
    <property type="term" value="F:metal ion binding"/>
    <property type="evidence" value="ECO:0007669"/>
    <property type="project" value="UniProtKB-KW"/>
</dbReference>
<proteinExistence type="inferred from homology"/>
<evidence type="ECO:0000256" key="4">
    <source>
        <dbReference type="RuleBase" id="RU003465"/>
    </source>
</evidence>
<evidence type="ECO:0000256" key="1">
    <source>
        <dbReference type="ARBA" id="ARBA00022723"/>
    </source>
</evidence>
<keyword evidence="1" id="KW-0479">Metal-binding</keyword>
<dbReference type="InterPro" id="IPR036457">
    <property type="entry name" value="PPM-type-like_dom_sf"/>
</dbReference>